<feature type="signal peptide" evidence="2">
    <location>
        <begin position="1"/>
        <end position="18"/>
    </location>
</feature>
<dbReference type="GO" id="GO:0071596">
    <property type="term" value="P:ubiquitin-dependent protein catabolic process via the N-end rule pathway"/>
    <property type="evidence" value="ECO:0007669"/>
    <property type="project" value="UniProtKB-UniRule"/>
</dbReference>
<dbReference type="CDD" id="cd16482">
    <property type="entry name" value="RING-H2_UBR1-like"/>
    <property type="match status" value="1"/>
</dbReference>
<dbReference type="InterPro" id="IPR039164">
    <property type="entry name" value="UBR1-like"/>
</dbReference>
<comment type="pathway">
    <text evidence="1">Protein modification; protein ubiquitination.</text>
</comment>
<dbReference type="GO" id="GO:0000151">
    <property type="term" value="C:ubiquitin ligase complex"/>
    <property type="evidence" value="ECO:0007669"/>
    <property type="project" value="TreeGrafter"/>
</dbReference>
<name>A0AAV8S4S2_9ROSI</name>
<keyword evidence="1" id="KW-0862">Zinc</keyword>
<evidence type="ECO:0000313" key="6">
    <source>
        <dbReference type="Proteomes" id="UP001159364"/>
    </source>
</evidence>
<keyword evidence="1" id="KW-0808">Transferase</keyword>
<keyword evidence="1" id="KW-0479">Metal-binding</keyword>
<keyword evidence="2" id="KW-0732">Signal</keyword>
<proteinExistence type="inferred from homology"/>
<dbReference type="GO" id="GO:0005737">
    <property type="term" value="C:cytoplasm"/>
    <property type="evidence" value="ECO:0007669"/>
    <property type="project" value="TreeGrafter"/>
</dbReference>
<feature type="domain" description="E3 ubiquitin-protein ligase UBR-like C-terminal" evidence="3">
    <location>
        <begin position="1176"/>
        <end position="1641"/>
    </location>
</feature>
<evidence type="ECO:0000259" key="3">
    <source>
        <dbReference type="Pfam" id="PF18995"/>
    </source>
</evidence>
<accession>A0AAV8S4S2</accession>
<comment type="function">
    <text evidence="1">Ubiquitin ligase protein which is a component of the N-end rule pathway. Recognizes and binds to proteins bearing specific N-terminal residues that are destabilizing according to the N-end rule, leading to their ubiquitination and subsequent degradation.</text>
</comment>
<evidence type="ECO:0000256" key="2">
    <source>
        <dbReference type="SAM" id="SignalP"/>
    </source>
</evidence>
<comment type="caution">
    <text evidence="5">The sequence shown here is derived from an EMBL/GenBank/DDBJ whole genome shotgun (WGS) entry which is preliminary data.</text>
</comment>
<dbReference type="GO" id="GO:0061630">
    <property type="term" value="F:ubiquitin protein ligase activity"/>
    <property type="evidence" value="ECO:0007669"/>
    <property type="project" value="UniProtKB-UniRule"/>
</dbReference>
<dbReference type="PANTHER" id="PTHR21497:SF53">
    <property type="entry name" value="E3 UBIQUITIN-PROTEIN LIGASE PRT6"/>
    <property type="match status" value="1"/>
</dbReference>
<dbReference type="GO" id="GO:0016567">
    <property type="term" value="P:protein ubiquitination"/>
    <property type="evidence" value="ECO:0007669"/>
    <property type="project" value="UniProtKB-UniRule"/>
</dbReference>
<dbReference type="Pfam" id="PF18995">
    <property type="entry name" value="PRT6_C"/>
    <property type="match status" value="1"/>
</dbReference>
<dbReference type="EMBL" id="JAIWQS010000241">
    <property type="protein sequence ID" value="KAJ8747065.1"/>
    <property type="molecule type" value="Genomic_DNA"/>
</dbReference>
<dbReference type="InterPro" id="IPR013083">
    <property type="entry name" value="Znf_RING/FYVE/PHD"/>
</dbReference>
<organism evidence="5 6">
    <name type="scientific">Erythroxylum novogranatense</name>
    <dbReference type="NCBI Taxonomy" id="1862640"/>
    <lineage>
        <taxon>Eukaryota</taxon>
        <taxon>Viridiplantae</taxon>
        <taxon>Streptophyta</taxon>
        <taxon>Embryophyta</taxon>
        <taxon>Tracheophyta</taxon>
        <taxon>Spermatophyta</taxon>
        <taxon>Magnoliopsida</taxon>
        <taxon>eudicotyledons</taxon>
        <taxon>Gunneridae</taxon>
        <taxon>Pentapetalae</taxon>
        <taxon>rosids</taxon>
        <taxon>fabids</taxon>
        <taxon>Malpighiales</taxon>
        <taxon>Erythroxylaceae</taxon>
        <taxon>Erythroxylum</taxon>
    </lineage>
</organism>
<evidence type="ECO:0000256" key="1">
    <source>
        <dbReference type="RuleBase" id="RU366018"/>
    </source>
</evidence>
<dbReference type="EC" id="2.3.2.27" evidence="1"/>
<evidence type="ECO:0000259" key="4">
    <source>
        <dbReference type="Pfam" id="PF22960"/>
    </source>
</evidence>
<dbReference type="InterPro" id="IPR044046">
    <property type="entry name" value="E3_ligase_UBR-like_C"/>
</dbReference>
<comment type="similarity">
    <text evidence="1">Belongs to the E3 ubiquitin-protein ligase UBR1-like family.</text>
</comment>
<dbReference type="InterPro" id="IPR055194">
    <property type="entry name" value="UBR1-like_WH"/>
</dbReference>
<feature type="chain" id="PRO_5043586224" description="E3 ubiquitin-protein ligase" evidence="2">
    <location>
        <begin position="19"/>
        <end position="1663"/>
    </location>
</feature>
<dbReference type="Gene3D" id="3.30.40.10">
    <property type="entry name" value="Zinc/RING finger domain, C3HC4 (zinc finger)"/>
    <property type="match status" value="1"/>
</dbReference>
<evidence type="ECO:0000313" key="5">
    <source>
        <dbReference type="EMBL" id="KAJ8747065.1"/>
    </source>
</evidence>
<dbReference type="Proteomes" id="UP001159364">
    <property type="component" value="Unassembled WGS sequence"/>
</dbReference>
<sequence length="1663" mass="186880">MNLLAVLLGCLEDIFVYCAGDDGRLQVSKWGNIYETTIRVVEDIRFAMSHAVVPKYIINERRDILRTWMKLLSFLQGMSPLKRETGLHIDEENENTNCPFVLSHSVANIHSLLVDGAFSASAEIGSDVFLNNHEQDVDEGDNARHAKVGRLTQESSVGSAVARSTGSISASGVEVNSDMIPSSVKWLTYECLKAIENSLEVDNASRVLSSSSTSGNAVSNFLDLKKTYALIRKGFCGLTSTSEDQKKERSSFPHGGFHMDFEIENSKGIGQDHRTMVPSETNSASSDDNLMEVVGSAEVDPLRLLSWSEWPNIIYDVSSQDVSVHITLHRLLSLLIQRAMKRCYSELPNMNTVGNLIPSSTNYDFFAHILGSFHLCGFSGFVMEHPLRNRVFCAQVHAGMWKKNGDAAILSSEWYRTVRWSEQGLELDLFLLQCCAALAPADFYVNRIIERFALANYMSLKPERSNEYEPILVQEMLTLIIQIVQERRFSGLTGAENLRRELIHKLSIGDATRSQLVKSIPRDLAKLDKLQEILDAVAIYSNPSGFKQVWHVLTRWICWKELDLYHPRWHSRDLQVAEERYTVPRWTKIYSPLKALAGLATCKTVLKFIRSVLFYAIFSDKLTEARASDVVLLTSLHLLALALDICFQHRESGDFAFYNGGCSTMLAFAVEKIHEGLSYGAGEQSLLSLLVSLMRIHRKESLENFVEAGNCDLSSLIESLLKKFGELDSQCMMKLQELAPEVVIHISQSNHTGEKMHQVQHLMVRYARPRLAKMKAEQSKFLSSINSVSEVDSKNELEESNSDDEQDLEETVQDVCSLCHNPNSKNPVSFLILLQKSRILRLIDSSPPSWDKSQQLSEDHISVPKNKAVGMMPTPAGLGGISPTQLALLAQNAVDEFSNYAQAGEVNAVIEFLQARFPSLKNTQFCAHKDDNVTTVHSFDTLEEDLYFTIREEMQKNLLISDCREQNKKCKAVVGVPENGALESVLLGKYIATLSRVSAELTSASGSASVDKVSTESTSQIPYDGFGPMNCDGIYLSSCGHAVHQRCLDRYLSSLRERHVRRIVFEGGHIVDPDQGEFLCPVCRRLANSTLPSLSGDFRKVSKQPMMSVVSSARLAGASSVPCEEYNSVWVQQGLAILESAARTIKKSDFLKRLSQQTNGKTERNLESVCRVLLKMYFPNTWDKFSGSSRVNLAMIMWDTFKYSLVSMEIAARCGRCQMTPNYSLSALYEELKSSSGFILSLLLKIVRSVRGKNFLHLLQRFRGIQLFAGSLCTGYSMNYTGSTDGHGGNMSSIWKHAEEDPSSPDTQFWNRAADPILAHDAFSSLMWILFCLPELFLSCQESLLSLIHLFYAISIIQATITTLAKQQHEIKELGFHDSLVADISKILGESEWIKQYFVSNYVDPSSNMKDMIRRLSFPYLRRCALLWKLLSSSVAAPFCDPDYISSAFNDKVYNACDLIELNEIQELEKMFKIPPLDFILKDQVLRSVANGWFKHFCREYEMYSFHGALHSTPAVPFMLMRLPRLYQDLLQRYIKQHCVDCDTVLDDPALCLLCGRLCSPGWKLCCRDNGCQSHAVVCGAGTGVFLLIKRTTILLQRCARQAPWPSLYLDAFGEEDHEMHRGKPLYLNEERYAALTYMVASHGLDRSSKVLGQTTVGAFFLM</sequence>
<gene>
    <name evidence="5" type="ORF">K2173_014443</name>
</gene>
<reference evidence="5 6" key="1">
    <citation type="submission" date="2021-09" db="EMBL/GenBank/DDBJ databases">
        <title>Genomic insights and catalytic innovation underlie evolution of tropane alkaloids biosynthesis.</title>
        <authorList>
            <person name="Wang Y.-J."/>
            <person name="Tian T."/>
            <person name="Huang J.-P."/>
            <person name="Huang S.-X."/>
        </authorList>
    </citation>
    <scope>NUCLEOTIDE SEQUENCE [LARGE SCALE GENOMIC DNA]</scope>
    <source>
        <strain evidence="5">KIB-2018</strain>
        <tissue evidence="5">Leaf</tissue>
    </source>
</reference>
<dbReference type="PANTHER" id="PTHR21497">
    <property type="entry name" value="UBIQUITIN LIGASE E3 ALPHA-RELATED"/>
    <property type="match status" value="1"/>
</dbReference>
<protein>
    <recommendedName>
        <fullName evidence="1">E3 ubiquitin-protein ligase</fullName>
        <ecNumber evidence="1">2.3.2.27</ecNumber>
    </recommendedName>
</protein>
<dbReference type="Pfam" id="PF22960">
    <property type="entry name" value="WHD_UBR1"/>
    <property type="match status" value="1"/>
</dbReference>
<dbReference type="GO" id="GO:0008270">
    <property type="term" value="F:zinc ion binding"/>
    <property type="evidence" value="ECO:0007669"/>
    <property type="project" value="UniProtKB-UniRule"/>
</dbReference>
<keyword evidence="6" id="KW-1185">Reference proteome</keyword>
<keyword evidence="1" id="KW-0863">Zinc-finger</keyword>
<keyword evidence="1" id="KW-0833">Ubl conjugation pathway</keyword>
<comment type="catalytic activity">
    <reaction evidence="1">
        <text>S-ubiquitinyl-[E2 ubiquitin-conjugating enzyme]-L-cysteine + [acceptor protein]-L-lysine = [E2 ubiquitin-conjugating enzyme]-L-cysteine + N(6)-ubiquitinyl-[acceptor protein]-L-lysine.</text>
        <dbReference type="EC" id="2.3.2.27"/>
    </reaction>
</comment>
<feature type="domain" description="E3 ubiquitin-protein ligase UBR1-like winged-helix" evidence="4">
    <location>
        <begin position="498"/>
        <end position="582"/>
    </location>
</feature>